<feature type="non-terminal residue" evidence="1">
    <location>
        <position position="261"/>
    </location>
</feature>
<protein>
    <submittedName>
        <fullName evidence="1">Uncharacterized protein</fullName>
    </submittedName>
</protein>
<name>A0A5J4TZC7_9EUKA</name>
<dbReference type="Proteomes" id="UP000324800">
    <property type="component" value="Unassembled WGS sequence"/>
</dbReference>
<proteinExistence type="predicted"/>
<dbReference type="AlphaFoldDB" id="A0A5J4TZC7"/>
<sequence length="261" mass="30034">MAQLANNTEDSKLIESILSESTEKSIKCMTLEKGPKRKYTRKSKTDEKVKALIDQMISENEQTIEQTNEKTNEQEQIKEQSESESDFDVFYEVFSECFTKANEQIQSKTIKERIDGAIIDIYEYRKFADPKLKNKLLTGHVVDLSLCKDDNLCIIDFDIDQAGKLNEEEKEKIRQNIINNMLPKNVGLVLTARGGIHAYCDRNGYKLPTNRNEKVIVYDDNLGIDIFAQMYIHKDGELVANRVVLPNSKVRIMEKGVQKKE</sequence>
<evidence type="ECO:0000313" key="2">
    <source>
        <dbReference type="Proteomes" id="UP000324800"/>
    </source>
</evidence>
<accession>A0A5J4TZC7</accession>
<organism evidence="1 2">
    <name type="scientific">Streblomastix strix</name>
    <dbReference type="NCBI Taxonomy" id="222440"/>
    <lineage>
        <taxon>Eukaryota</taxon>
        <taxon>Metamonada</taxon>
        <taxon>Preaxostyla</taxon>
        <taxon>Oxymonadida</taxon>
        <taxon>Streblomastigidae</taxon>
        <taxon>Streblomastix</taxon>
    </lineage>
</organism>
<evidence type="ECO:0000313" key="1">
    <source>
        <dbReference type="EMBL" id="KAA6363478.1"/>
    </source>
</evidence>
<dbReference type="EMBL" id="SNRW01022861">
    <property type="protein sequence ID" value="KAA6363478.1"/>
    <property type="molecule type" value="Genomic_DNA"/>
</dbReference>
<reference evidence="1 2" key="1">
    <citation type="submission" date="2019-03" db="EMBL/GenBank/DDBJ databases">
        <title>Single cell metagenomics reveals metabolic interactions within the superorganism composed of flagellate Streblomastix strix and complex community of Bacteroidetes bacteria on its surface.</title>
        <authorList>
            <person name="Treitli S.C."/>
            <person name="Kolisko M."/>
            <person name="Husnik F."/>
            <person name="Keeling P."/>
            <person name="Hampl V."/>
        </authorList>
    </citation>
    <scope>NUCLEOTIDE SEQUENCE [LARGE SCALE GENOMIC DNA]</scope>
    <source>
        <strain evidence="1">ST1C</strain>
    </source>
</reference>
<comment type="caution">
    <text evidence="1">The sequence shown here is derived from an EMBL/GenBank/DDBJ whole genome shotgun (WGS) entry which is preliminary data.</text>
</comment>
<gene>
    <name evidence="1" type="ORF">EZS28_040995</name>
</gene>